<dbReference type="InterPro" id="IPR006675">
    <property type="entry name" value="HDIG_dom"/>
</dbReference>
<evidence type="ECO:0000256" key="3">
    <source>
        <dbReference type="ARBA" id="ARBA00022741"/>
    </source>
</evidence>
<dbReference type="RefSeq" id="WP_088271608.1">
    <property type="nucleotide sequence ID" value="NZ_BMKI01000001.1"/>
</dbReference>
<dbReference type="NCBIfam" id="TIGR00277">
    <property type="entry name" value="HDIG"/>
    <property type="match status" value="1"/>
</dbReference>
<evidence type="ECO:0000313" key="9">
    <source>
        <dbReference type="Proteomes" id="UP000630615"/>
    </source>
</evidence>
<dbReference type="InterPro" id="IPR006674">
    <property type="entry name" value="HD_domain"/>
</dbReference>
<dbReference type="Pfam" id="PF01966">
    <property type="entry name" value="HD"/>
    <property type="match status" value="1"/>
</dbReference>
<dbReference type="InterPro" id="IPR005249">
    <property type="entry name" value="YqeK"/>
</dbReference>
<keyword evidence="3" id="KW-0547">Nucleotide-binding</keyword>
<evidence type="ECO:0000259" key="7">
    <source>
        <dbReference type="Pfam" id="PF01966"/>
    </source>
</evidence>
<keyword evidence="2" id="KW-0479">Metal-binding</keyword>
<dbReference type="SUPFAM" id="SSF109604">
    <property type="entry name" value="HD-domain/PDEase-like"/>
    <property type="match status" value="1"/>
</dbReference>
<feature type="domain" description="HD" evidence="7">
    <location>
        <begin position="25"/>
        <end position="137"/>
    </location>
</feature>
<accession>A0ABQ1NGQ1</accession>
<comment type="caution">
    <text evidence="8">The sequence shown here is derived from an EMBL/GenBank/DDBJ whole genome shotgun (WGS) entry which is preliminary data.</text>
</comment>
<keyword evidence="4" id="KW-0378">Hydrolase</keyword>
<dbReference type="PANTHER" id="PTHR35795:SF1">
    <property type="entry name" value="BIS(5'-NUCLEOSYL)-TETRAPHOSPHATASE, SYMMETRICAL"/>
    <property type="match status" value="1"/>
</dbReference>
<dbReference type="InterPro" id="IPR003607">
    <property type="entry name" value="HD/PDEase_dom"/>
</dbReference>
<dbReference type="Gene3D" id="1.10.3210.10">
    <property type="entry name" value="Hypothetical protein af1432"/>
    <property type="match status" value="1"/>
</dbReference>
<protein>
    <recommendedName>
        <fullName evidence="1">bis(5'-nucleosyl)-tetraphosphatase (symmetrical)</fullName>
        <ecNumber evidence="1">3.6.1.41</ecNumber>
    </recommendedName>
</protein>
<proteinExistence type="predicted"/>
<dbReference type="CDD" id="cd00077">
    <property type="entry name" value="HDc"/>
    <property type="match status" value="1"/>
</dbReference>
<dbReference type="EMBL" id="BMKI01000001">
    <property type="protein sequence ID" value="GGC76705.1"/>
    <property type="molecule type" value="Genomic_DNA"/>
</dbReference>
<dbReference type="PANTHER" id="PTHR35795">
    <property type="entry name" value="SLR1885 PROTEIN"/>
    <property type="match status" value="1"/>
</dbReference>
<keyword evidence="9" id="KW-1185">Reference proteome</keyword>
<evidence type="ECO:0000256" key="6">
    <source>
        <dbReference type="ARBA" id="ARBA00049417"/>
    </source>
</evidence>
<dbReference type="EC" id="3.6.1.41" evidence="1"/>
<dbReference type="NCBIfam" id="TIGR00488">
    <property type="entry name" value="bis(5'-nucleosyl)-tetraphosphatase (symmetrical) YqeK"/>
    <property type="match status" value="1"/>
</dbReference>
<sequence>MKDREVLDLQMEIKDFLHCHNKMETYHHCTAVGEYAYNLAEKSLAEPNKAKLAGLLHDISAIYPNNQRIDRANKLEIQLCKEEIKFPMIIHQKISRKMALDLFKITDSEILSAIECHTTLKGGYSDLDLVVFVADKIKWDQAGEPPYLDGLMAALDQSLEHAAYYYIEYLLSNDIKVIHPWLMDAYRELTNKLQIDL</sequence>
<dbReference type="InterPro" id="IPR051094">
    <property type="entry name" value="Diverse_Catalytic_Enzymes"/>
</dbReference>
<organism evidence="8 9">
    <name type="scientific">Enterococcus wangshanyuanii</name>
    <dbReference type="NCBI Taxonomy" id="2005703"/>
    <lineage>
        <taxon>Bacteria</taxon>
        <taxon>Bacillati</taxon>
        <taxon>Bacillota</taxon>
        <taxon>Bacilli</taxon>
        <taxon>Lactobacillales</taxon>
        <taxon>Enterococcaceae</taxon>
        <taxon>Enterococcus</taxon>
    </lineage>
</organism>
<evidence type="ECO:0000256" key="2">
    <source>
        <dbReference type="ARBA" id="ARBA00022723"/>
    </source>
</evidence>
<comment type="catalytic activity">
    <reaction evidence="6">
        <text>P(1),P(4)-bis(5'-adenosyl) tetraphosphate + H2O = 2 ADP + 2 H(+)</text>
        <dbReference type="Rhea" id="RHEA:24252"/>
        <dbReference type="ChEBI" id="CHEBI:15377"/>
        <dbReference type="ChEBI" id="CHEBI:15378"/>
        <dbReference type="ChEBI" id="CHEBI:58141"/>
        <dbReference type="ChEBI" id="CHEBI:456216"/>
        <dbReference type="EC" id="3.6.1.41"/>
    </reaction>
</comment>
<evidence type="ECO:0000313" key="8">
    <source>
        <dbReference type="EMBL" id="GGC76705.1"/>
    </source>
</evidence>
<evidence type="ECO:0000256" key="1">
    <source>
        <dbReference type="ARBA" id="ARBA00012506"/>
    </source>
</evidence>
<evidence type="ECO:0000256" key="5">
    <source>
        <dbReference type="ARBA" id="ARBA00023004"/>
    </source>
</evidence>
<evidence type="ECO:0000256" key="4">
    <source>
        <dbReference type="ARBA" id="ARBA00022801"/>
    </source>
</evidence>
<gene>
    <name evidence="8" type="ORF">GCM10011573_02890</name>
</gene>
<keyword evidence="5" id="KW-0408">Iron</keyword>
<reference evidence="9" key="1">
    <citation type="journal article" date="2019" name="Int. J. Syst. Evol. Microbiol.">
        <title>The Global Catalogue of Microorganisms (GCM) 10K type strain sequencing project: providing services to taxonomists for standard genome sequencing and annotation.</title>
        <authorList>
            <consortium name="The Broad Institute Genomics Platform"/>
            <consortium name="The Broad Institute Genome Sequencing Center for Infectious Disease"/>
            <person name="Wu L."/>
            <person name="Ma J."/>
        </authorList>
    </citation>
    <scope>NUCLEOTIDE SEQUENCE [LARGE SCALE GENOMIC DNA]</scope>
    <source>
        <strain evidence="9">CGMCC 1.15942</strain>
    </source>
</reference>
<dbReference type="Proteomes" id="UP000630615">
    <property type="component" value="Unassembled WGS sequence"/>
</dbReference>
<name>A0ABQ1NGQ1_9ENTE</name>